<evidence type="ECO:0000313" key="1">
    <source>
        <dbReference type="EMBL" id="CAD6210003.1"/>
    </source>
</evidence>
<sequence length="85" mass="9364">MASMATFAALACALSLCALQSLSLSYYLLQFRRLRILMFSSSMFHEFCQGEDTTYSHYQATAIVVFYCGATPGPVSVNSYHEAAT</sequence>
<name>A0A811MRY6_9POAL</name>
<keyword evidence="2" id="KW-1185">Reference proteome</keyword>
<comment type="caution">
    <text evidence="1">The sequence shown here is derived from an EMBL/GenBank/DDBJ whole genome shotgun (WGS) entry which is preliminary data.</text>
</comment>
<gene>
    <name evidence="1" type="ORF">NCGR_LOCUS6135</name>
</gene>
<organism evidence="1 2">
    <name type="scientific">Miscanthus lutarioriparius</name>
    <dbReference type="NCBI Taxonomy" id="422564"/>
    <lineage>
        <taxon>Eukaryota</taxon>
        <taxon>Viridiplantae</taxon>
        <taxon>Streptophyta</taxon>
        <taxon>Embryophyta</taxon>
        <taxon>Tracheophyta</taxon>
        <taxon>Spermatophyta</taxon>
        <taxon>Magnoliopsida</taxon>
        <taxon>Liliopsida</taxon>
        <taxon>Poales</taxon>
        <taxon>Poaceae</taxon>
        <taxon>PACMAD clade</taxon>
        <taxon>Panicoideae</taxon>
        <taxon>Andropogonodae</taxon>
        <taxon>Andropogoneae</taxon>
        <taxon>Saccharinae</taxon>
        <taxon>Miscanthus</taxon>
    </lineage>
</organism>
<dbReference type="AlphaFoldDB" id="A0A811MRY6"/>
<evidence type="ECO:0000313" key="2">
    <source>
        <dbReference type="Proteomes" id="UP000604825"/>
    </source>
</evidence>
<protein>
    <submittedName>
        <fullName evidence="1">Uncharacterized protein</fullName>
    </submittedName>
</protein>
<dbReference type="Proteomes" id="UP000604825">
    <property type="component" value="Unassembled WGS sequence"/>
</dbReference>
<reference evidence="1" key="1">
    <citation type="submission" date="2020-10" db="EMBL/GenBank/DDBJ databases">
        <authorList>
            <person name="Han B."/>
            <person name="Lu T."/>
            <person name="Zhao Q."/>
            <person name="Huang X."/>
            <person name="Zhao Y."/>
        </authorList>
    </citation>
    <scope>NUCLEOTIDE SEQUENCE</scope>
</reference>
<accession>A0A811MRY6</accession>
<dbReference type="EMBL" id="CAJGYO010000002">
    <property type="protein sequence ID" value="CAD6210003.1"/>
    <property type="molecule type" value="Genomic_DNA"/>
</dbReference>
<proteinExistence type="predicted"/>